<keyword evidence="4" id="KW-0862">Zinc</keyword>
<protein>
    <submittedName>
        <fullName evidence="6">Metallo-beta-lactamase family protein</fullName>
    </submittedName>
</protein>
<feature type="domain" description="Metallo-beta-lactamase" evidence="5">
    <location>
        <begin position="18"/>
        <end position="199"/>
    </location>
</feature>
<accession>A0A5K1UCI6</accession>
<evidence type="ECO:0000256" key="1">
    <source>
        <dbReference type="ARBA" id="ARBA00001947"/>
    </source>
</evidence>
<dbReference type="SUPFAM" id="SSF56281">
    <property type="entry name" value="Metallo-hydrolase/oxidoreductase"/>
    <property type="match status" value="1"/>
</dbReference>
<dbReference type="VEuPathDB" id="AmoebaDB:EHI8A_137890"/>
<evidence type="ECO:0000256" key="3">
    <source>
        <dbReference type="ARBA" id="ARBA00022801"/>
    </source>
</evidence>
<dbReference type="InterPro" id="IPR051453">
    <property type="entry name" value="MBL_Glyoxalase_II"/>
</dbReference>
<comment type="cofactor">
    <cofactor evidence="1">
        <name>Zn(2+)</name>
        <dbReference type="ChEBI" id="CHEBI:29105"/>
    </cofactor>
</comment>
<gene>
    <name evidence="6" type="ORF">CL6EHI_068560</name>
</gene>
<evidence type="ECO:0000313" key="6">
    <source>
        <dbReference type="EMBL" id="GAT92117.1"/>
    </source>
</evidence>
<dbReference type="VEuPathDB" id="AmoebaDB:EHI_068560"/>
<name>A0A5K1UCI6_ENTHI</name>
<evidence type="ECO:0000259" key="5">
    <source>
        <dbReference type="SMART" id="SM00849"/>
    </source>
</evidence>
<evidence type="ECO:0000256" key="2">
    <source>
        <dbReference type="ARBA" id="ARBA00022723"/>
    </source>
</evidence>
<keyword evidence="2" id="KW-0479">Metal-binding</keyword>
<dbReference type="Proteomes" id="UP000078387">
    <property type="component" value="Unassembled WGS sequence"/>
</dbReference>
<dbReference type="Pfam" id="PF00753">
    <property type="entry name" value="Lactamase_B"/>
    <property type="match status" value="1"/>
</dbReference>
<dbReference type="GO" id="GO:0016787">
    <property type="term" value="F:hydrolase activity"/>
    <property type="evidence" value="ECO:0007669"/>
    <property type="project" value="UniProtKB-KW"/>
</dbReference>
<dbReference type="Gene3D" id="3.60.15.10">
    <property type="entry name" value="Ribonuclease Z/Hydroxyacylglutathione hydrolase-like"/>
    <property type="match status" value="1"/>
</dbReference>
<dbReference type="AlphaFoldDB" id="A0A5K1UCI6"/>
<dbReference type="VEuPathDB" id="AmoebaDB:EHI5A_108230"/>
<dbReference type="EMBL" id="BDEQ01000001">
    <property type="protein sequence ID" value="GAT92117.1"/>
    <property type="molecule type" value="Genomic_DNA"/>
</dbReference>
<dbReference type="VEuPathDB" id="AmoebaDB:EHI7A_126550"/>
<sequence length="217" mass="23415">MAKLNSLIYSCLPTGIIQANCCILGNPETGNYIVTDVGGDADRVISRAKSIGLKKCVGVYFTHGHFDHVSGAKKIKELTGAPLCLHEKDIELYKNLPMQCDYFGVPEVNNLPPIDVILKGGDEINLDGHKGVVLHTPGHSPGSCSFYFKDEEIVINGDTLFAGSYGRTDLWGGSFAQLKASIKNVLFSLPLNTIVVTGHGSNTTIREAKKSNMICFA</sequence>
<dbReference type="PANTHER" id="PTHR46233:SF3">
    <property type="entry name" value="HYDROXYACYLGLUTATHIONE HYDROLASE GLOC"/>
    <property type="match status" value="1"/>
</dbReference>
<comment type="caution">
    <text evidence="6">The sequence shown here is derived from an EMBL/GenBank/DDBJ whole genome shotgun (WGS) entry which is preliminary data.</text>
</comment>
<dbReference type="VEuPathDB" id="AmoebaDB:KM1_133990"/>
<reference evidence="6 7" key="1">
    <citation type="submission" date="2016-05" db="EMBL/GenBank/DDBJ databases">
        <title>First whole genome sequencing of Entamoeba histolytica HM1:IMSS-clone-6.</title>
        <authorList>
            <person name="Mukherjee Avik.K."/>
            <person name="Izumyama S."/>
            <person name="Nakada-Tsukui K."/>
            <person name="Nozaki T."/>
        </authorList>
    </citation>
    <scope>NUCLEOTIDE SEQUENCE [LARGE SCALE GENOMIC DNA]</scope>
    <source>
        <strain evidence="6 7">HM1:IMSS clone 6</strain>
    </source>
</reference>
<dbReference type="GO" id="GO:0046872">
    <property type="term" value="F:metal ion binding"/>
    <property type="evidence" value="ECO:0007669"/>
    <property type="project" value="UniProtKB-KW"/>
</dbReference>
<dbReference type="SMART" id="SM00849">
    <property type="entry name" value="Lactamase_B"/>
    <property type="match status" value="1"/>
</dbReference>
<organism evidence="6 7">
    <name type="scientific">Entamoeba histolytica</name>
    <dbReference type="NCBI Taxonomy" id="5759"/>
    <lineage>
        <taxon>Eukaryota</taxon>
        <taxon>Amoebozoa</taxon>
        <taxon>Evosea</taxon>
        <taxon>Archamoebae</taxon>
        <taxon>Mastigamoebida</taxon>
        <taxon>Entamoebidae</taxon>
        <taxon>Entamoeba</taxon>
    </lineage>
</organism>
<dbReference type="CDD" id="cd06262">
    <property type="entry name" value="metallo-hydrolase-like_MBL-fold"/>
    <property type="match status" value="1"/>
</dbReference>
<proteinExistence type="predicted"/>
<dbReference type="PANTHER" id="PTHR46233">
    <property type="entry name" value="HYDROXYACYLGLUTATHIONE HYDROLASE GLOC"/>
    <property type="match status" value="1"/>
</dbReference>
<dbReference type="OMA" id="GAWGTNC"/>
<evidence type="ECO:0000256" key="4">
    <source>
        <dbReference type="ARBA" id="ARBA00022833"/>
    </source>
</evidence>
<keyword evidence="3" id="KW-0378">Hydrolase</keyword>
<dbReference type="InterPro" id="IPR036866">
    <property type="entry name" value="RibonucZ/Hydroxyglut_hydro"/>
</dbReference>
<dbReference type="InterPro" id="IPR001279">
    <property type="entry name" value="Metallo-B-lactamas"/>
</dbReference>
<evidence type="ECO:0000313" key="7">
    <source>
        <dbReference type="Proteomes" id="UP000078387"/>
    </source>
</evidence>